<comment type="subcellular location">
    <subcellularLocation>
        <location evidence="1">Membrane</location>
    </subcellularLocation>
</comment>
<name>A0A816CQ52_ADIRI</name>
<dbReference type="Pfam" id="PF00057">
    <property type="entry name" value="Ldl_recept_a"/>
    <property type="match status" value="1"/>
</dbReference>
<feature type="disulfide bond" evidence="7">
    <location>
        <begin position="199"/>
        <end position="211"/>
    </location>
</feature>
<feature type="transmembrane region" description="Helical" evidence="8">
    <location>
        <begin position="1483"/>
        <end position="1503"/>
    </location>
</feature>
<evidence type="ECO:0000256" key="8">
    <source>
        <dbReference type="SAM" id="Phobius"/>
    </source>
</evidence>
<evidence type="ECO:0000256" key="2">
    <source>
        <dbReference type="ARBA" id="ARBA00022692"/>
    </source>
</evidence>
<keyword evidence="4 8" id="KW-0472">Membrane</keyword>
<dbReference type="PANTHER" id="PTHR24044:SF417">
    <property type="entry name" value="WEARY, ISOFORM B"/>
    <property type="match status" value="1"/>
</dbReference>
<gene>
    <name evidence="11" type="ORF">XAT740_LOCUS50949</name>
</gene>
<dbReference type="PROSITE" id="PS01186">
    <property type="entry name" value="EGF_2"/>
    <property type="match status" value="2"/>
</dbReference>
<dbReference type="PRINTS" id="PR00261">
    <property type="entry name" value="LDLRECEPTOR"/>
</dbReference>
<proteinExistence type="predicted"/>
<dbReference type="InterPro" id="IPR023415">
    <property type="entry name" value="LDLR_class-A_CS"/>
</dbReference>
<dbReference type="PANTHER" id="PTHR24044">
    <property type="entry name" value="NOTCH LIGAND FAMILY MEMBER"/>
    <property type="match status" value="1"/>
</dbReference>
<dbReference type="EMBL" id="CAJNOR010007963">
    <property type="protein sequence ID" value="CAF1626267.1"/>
    <property type="molecule type" value="Genomic_DNA"/>
</dbReference>
<organism evidence="11 12">
    <name type="scientific">Adineta ricciae</name>
    <name type="common">Rotifer</name>
    <dbReference type="NCBI Taxonomy" id="249248"/>
    <lineage>
        <taxon>Eukaryota</taxon>
        <taxon>Metazoa</taxon>
        <taxon>Spiralia</taxon>
        <taxon>Gnathifera</taxon>
        <taxon>Rotifera</taxon>
        <taxon>Eurotatoria</taxon>
        <taxon>Bdelloidea</taxon>
        <taxon>Adinetida</taxon>
        <taxon>Adinetidae</taxon>
        <taxon>Adineta</taxon>
    </lineage>
</organism>
<dbReference type="Gene3D" id="2.10.25.10">
    <property type="entry name" value="Laminin"/>
    <property type="match status" value="1"/>
</dbReference>
<dbReference type="Proteomes" id="UP000663828">
    <property type="component" value="Unassembled WGS sequence"/>
</dbReference>
<dbReference type="PROSITE" id="PS50262">
    <property type="entry name" value="G_PROTEIN_RECEP_F1_2"/>
    <property type="match status" value="1"/>
</dbReference>
<keyword evidence="6" id="KW-0245">EGF-like domain</keyword>
<feature type="transmembrane region" description="Helical" evidence="8">
    <location>
        <begin position="1515"/>
        <end position="1536"/>
    </location>
</feature>
<evidence type="ECO:0000256" key="7">
    <source>
        <dbReference type="PROSITE-ProRule" id="PRU00124"/>
    </source>
</evidence>
<evidence type="ECO:0000256" key="4">
    <source>
        <dbReference type="ARBA" id="ARBA00023136"/>
    </source>
</evidence>
<keyword evidence="3 8" id="KW-1133">Transmembrane helix</keyword>
<feature type="transmembrane region" description="Helical" evidence="8">
    <location>
        <begin position="1432"/>
        <end position="1454"/>
    </location>
</feature>
<dbReference type="PROSITE" id="PS50026">
    <property type="entry name" value="EGF_3"/>
    <property type="match status" value="2"/>
</dbReference>
<keyword evidence="2 8" id="KW-0812">Transmembrane</keyword>
<protein>
    <submittedName>
        <fullName evidence="11">Uncharacterized protein</fullName>
    </submittedName>
</protein>
<dbReference type="CDD" id="cd00112">
    <property type="entry name" value="LDLa"/>
    <property type="match status" value="1"/>
</dbReference>
<dbReference type="SUPFAM" id="SSF57196">
    <property type="entry name" value="EGF/Laminin"/>
    <property type="match status" value="2"/>
</dbReference>
<feature type="transmembrane region" description="Helical" evidence="8">
    <location>
        <begin position="1377"/>
        <end position="1395"/>
    </location>
</feature>
<sequence length="1561" mass="181630">MNLHFTTNKVSENEYYDGIGARYNCFQLASNMQYASLTRQISSYCMSEASFQFHIEIDSSLRTFSFADLEKMNITCEDLYLWSTPIDTIEQYKIYLETKDFSLSTWIFHNCTLPRFGPMCQYELYNYREDHSSLSELIYDYYDERGDLIMNLTCYTHIKCNRGYSPACLDWTEICDGKIDCLDGNADEQHCWQLEFNECQPNEYMCDIGQCIPYEFVGDDQKVYDCVDRSDEKALDHDDFPVDYHFEPAFGYDDIRCDKTFLSKSCMIFRDYLVAESMFSVKDPSVSDECWSAFKCYLGFPNPENPNELNDIDSECMPQIIKTCPNTLFVPSVPTFFGHIYTAYKKNDTPNDSNYILPYLCSDRSFHFGSLSLVLDGLINNMTCFKITQFEDKSSNYMSVFLFRYMIPIGGIYRQLTQTEPIINFPLNRCNDSHVYQCQNSPKCISFHRLIDSVHNCPYKDDENIFHYTNPQLFEKIKHKYYDCYSTKKSIPQAAIHNEECDCGFSEHGFCEDEEEFLNFTRRNIFFQMMCDRFQELHPIMIDGKNMTDETECEQWECNNIYTRCDGIINCLHGEDEIGCDSSSLFNCSSNELICVTKNTSKFSCLSNSKMNDGIVDCLGGTDESSICSSVNGEGGFYCMNNDNSICLNVFHLCNNHRDCQDGDDEQFCVGNYEIHSFMYICNYHYSELASNIEKFLCSSSKFREKTKFKQFTTEGFHQSTENEVFKRINTKSHTRITLPNDRRCHRGLDVRVWLNKSSNHFTSTCFCPPSYYGDECQYQNQRVSLAIRFHALTQSRQIQFAILVMLIDDTNERMVHSYEQFTYLSIRDCKIKFNLYLLYSTRPKQSNRTYSVHIDIYQKLSLAYRGSFLSPVKFSFLPVHRLAFSIRIPSDDYDDQQQHVSCSKKCVHGKCLIYLNIKETFCQCEQGWSGQYCHIPSHCTCSTSNSLCIGVSSHNRSICICRENYFGHQCYLRNPICDTSPCVNNGLCISYDDFMVSSTEQKYFCACSKGFSGSRCEVIDTQLNFIFEKNIRLSHSIFIHFFNILLYTDSIKVPKLSPVRSTALQAVSQITNSIQIYWSKPFHLIFIETLDKTYYLTVLQPIYNHSITIIRRINSSHRCPSIGELVNKTFAQLHVLRRMKLYHLICQQHSPNLQCFSDDLHLCLCYDYVQRRLANCFQFDHHMKFDCYSQNDCENGGQCFQDSPDCPKRSICVCRSCYYGNRCQFSTSEFGLSLDAILAYHIIPNANIFHQTAIVKLSFSLTILFMIIGFVNGVLSLMTFKNKIVLEVGCGIYLLGSSITTMLTTLFFGLKYFIYLSSQISPPINRSFLRVECYSLDFLLRICLNMDQWLNACVAMERAMTAIQGVQFVKKKSKELAKKVIGVVLVFIILTSIHDPIHRELFEEEDNDDENKKRIWCIVNYSSNLQTYNRFVNSFLFFIPLLINLISTIILIMKKSRQKSNLKKHQPYTTMLCEQIFRHKHLLTAPTILFFLALPRLILLYVSKCMDSSKDSWIFLSGYFVSFIPPMITFLIFVLPSDFYRTEYKKTIASRSNVVYPFSQ</sequence>
<keyword evidence="12" id="KW-1185">Reference proteome</keyword>
<dbReference type="InterPro" id="IPR000276">
    <property type="entry name" value="GPCR_Rhodpsn"/>
</dbReference>
<dbReference type="Gene3D" id="1.20.1070.10">
    <property type="entry name" value="Rhodopsin 7-helix transmembrane proteins"/>
    <property type="match status" value="1"/>
</dbReference>
<dbReference type="GO" id="GO:0016020">
    <property type="term" value="C:membrane"/>
    <property type="evidence" value="ECO:0007669"/>
    <property type="project" value="UniProtKB-SubCell"/>
</dbReference>
<dbReference type="PROSITE" id="PS50068">
    <property type="entry name" value="LDLRA_2"/>
    <property type="match status" value="4"/>
</dbReference>
<dbReference type="InterPro" id="IPR050906">
    <property type="entry name" value="Notch_signaling"/>
</dbReference>
<dbReference type="InterPro" id="IPR000742">
    <property type="entry name" value="EGF"/>
</dbReference>
<dbReference type="InterPro" id="IPR036055">
    <property type="entry name" value="LDL_receptor-like_sf"/>
</dbReference>
<feature type="domain" description="EGF-like" evidence="9">
    <location>
        <begin position="974"/>
        <end position="1018"/>
    </location>
</feature>
<feature type="domain" description="EGF-like" evidence="9">
    <location>
        <begin position="899"/>
        <end position="935"/>
    </location>
</feature>
<dbReference type="GO" id="GO:0005112">
    <property type="term" value="F:Notch binding"/>
    <property type="evidence" value="ECO:0007669"/>
    <property type="project" value="TreeGrafter"/>
</dbReference>
<evidence type="ECO:0000256" key="6">
    <source>
        <dbReference type="PROSITE-ProRule" id="PRU00076"/>
    </source>
</evidence>
<feature type="transmembrane region" description="Helical" evidence="8">
    <location>
        <begin position="1258"/>
        <end position="1281"/>
    </location>
</feature>
<comment type="caution">
    <text evidence="11">The sequence shown here is derived from an EMBL/GenBank/DDBJ whole genome shotgun (WGS) entry which is preliminary data.</text>
</comment>
<dbReference type="GO" id="GO:0004930">
    <property type="term" value="F:G protein-coupled receptor activity"/>
    <property type="evidence" value="ECO:0007669"/>
    <property type="project" value="InterPro"/>
</dbReference>
<dbReference type="PROSITE" id="PS00022">
    <property type="entry name" value="EGF_1"/>
    <property type="match status" value="2"/>
</dbReference>
<dbReference type="SMART" id="SM00192">
    <property type="entry name" value="LDLa"/>
    <property type="match status" value="6"/>
</dbReference>
<keyword evidence="5 6" id="KW-1015">Disulfide bond</keyword>
<feature type="disulfide bond" evidence="7">
    <location>
        <begin position="654"/>
        <end position="669"/>
    </location>
</feature>
<accession>A0A816CQ52</accession>
<dbReference type="SUPFAM" id="SSF57424">
    <property type="entry name" value="LDL receptor-like module"/>
    <property type="match status" value="1"/>
</dbReference>
<dbReference type="InterPro" id="IPR002172">
    <property type="entry name" value="LDrepeatLR_classA_rpt"/>
</dbReference>
<evidence type="ECO:0000313" key="12">
    <source>
        <dbReference type="Proteomes" id="UP000663828"/>
    </source>
</evidence>
<evidence type="ECO:0000256" key="5">
    <source>
        <dbReference type="ARBA" id="ARBA00023157"/>
    </source>
</evidence>
<dbReference type="SUPFAM" id="SSF81321">
    <property type="entry name" value="Family A G protein-coupled receptor-like"/>
    <property type="match status" value="1"/>
</dbReference>
<evidence type="ECO:0000313" key="11">
    <source>
        <dbReference type="EMBL" id="CAF1626267.1"/>
    </source>
</evidence>
<evidence type="ECO:0000256" key="3">
    <source>
        <dbReference type="ARBA" id="ARBA00022989"/>
    </source>
</evidence>
<feature type="disulfide bond" evidence="6">
    <location>
        <begin position="1008"/>
        <end position="1017"/>
    </location>
</feature>
<feature type="disulfide bond" evidence="6">
    <location>
        <begin position="925"/>
        <end position="934"/>
    </location>
</feature>
<dbReference type="InterPro" id="IPR017452">
    <property type="entry name" value="GPCR_Rhodpsn_7TM"/>
</dbReference>
<dbReference type="Gene3D" id="4.10.400.10">
    <property type="entry name" value="Low-density Lipoprotein Receptor"/>
    <property type="match status" value="1"/>
</dbReference>
<feature type="domain" description="G-protein coupled receptors family 1 profile" evidence="10">
    <location>
        <begin position="1272"/>
        <end position="1534"/>
    </location>
</feature>
<evidence type="ECO:0000259" key="9">
    <source>
        <dbReference type="PROSITE" id="PS50026"/>
    </source>
</evidence>
<evidence type="ECO:0000259" key="10">
    <source>
        <dbReference type="PROSITE" id="PS50262"/>
    </source>
</evidence>
<dbReference type="SMART" id="SM00181">
    <property type="entry name" value="EGF"/>
    <property type="match status" value="3"/>
</dbReference>
<comment type="caution">
    <text evidence="6">Lacks conserved residue(s) required for the propagation of feature annotation.</text>
</comment>
<reference evidence="11" key="1">
    <citation type="submission" date="2021-02" db="EMBL/GenBank/DDBJ databases">
        <authorList>
            <person name="Nowell W R."/>
        </authorList>
    </citation>
    <scope>NUCLEOTIDE SEQUENCE</scope>
</reference>
<feature type="transmembrane region" description="Helical" evidence="8">
    <location>
        <begin position="1293"/>
        <end position="1315"/>
    </location>
</feature>
<dbReference type="Pfam" id="PF00001">
    <property type="entry name" value="7tm_1"/>
    <property type="match status" value="1"/>
</dbReference>
<dbReference type="PROSITE" id="PS01209">
    <property type="entry name" value="LDLRA_1"/>
    <property type="match status" value="2"/>
</dbReference>
<evidence type="ECO:0000256" key="1">
    <source>
        <dbReference type="ARBA" id="ARBA00004370"/>
    </source>
</evidence>